<feature type="binding site" description="axial binding residue" evidence="12">
    <location>
        <position position="642"/>
    </location>
    <ligand>
        <name>heme c</name>
        <dbReference type="ChEBI" id="CHEBI:61717"/>
    </ligand>
    <ligandPart>
        <name>Fe</name>
        <dbReference type="ChEBI" id="CHEBI:18248"/>
    </ligandPart>
</feature>
<protein>
    <submittedName>
        <fullName evidence="16">PQQ-dependent dehydrogenase, methanol/ethanol family</fullName>
        <ecNumber evidence="16">1.1.2.-</ecNumber>
    </submittedName>
</protein>
<dbReference type="PROSITE" id="PS51257">
    <property type="entry name" value="PROKAR_LIPOPROTEIN"/>
    <property type="match status" value="1"/>
</dbReference>
<evidence type="ECO:0000256" key="5">
    <source>
        <dbReference type="ARBA" id="ARBA00022837"/>
    </source>
</evidence>
<evidence type="ECO:0000259" key="15">
    <source>
        <dbReference type="PROSITE" id="PS51007"/>
    </source>
</evidence>
<dbReference type="GO" id="GO:0016020">
    <property type="term" value="C:membrane"/>
    <property type="evidence" value="ECO:0007669"/>
    <property type="project" value="InterPro"/>
</dbReference>
<dbReference type="GO" id="GO:0016614">
    <property type="term" value="F:oxidoreductase activity, acting on CH-OH group of donors"/>
    <property type="evidence" value="ECO:0007669"/>
    <property type="project" value="InterPro"/>
</dbReference>
<feature type="binding site" evidence="12">
    <location>
        <position position="287"/>
    </location>
    <ligand>
        <name>Ca(2+)</name>
        <dbReference type="ChEBI" id="CHEBI:29108"/>
    </ligand>
</feature>
<dbReference type="PANTHER" id="PTHR32303">
    <property type="entry name" value="QUINOPROTEIN ALCOHOL DEHYDROGENASE (CYTOCHROME C)"/>
    <property type="match status" value="1"/>
</dbReference>
<evidence type="ECO:0000256" key="3">
    <source>
        <dbReference type="ARBA" id="ARBA00022723"/>
    </source>
</evidence>
<evidence type="ECO:0000256" key="12">
    <source>
        <dbReference type="PIRSR" id="PIRSR617512-3"/>
    </source>
</evidence>
<dbReference type="AlphaFoldDB" id="A0A501XL74"/>
<evidence type="ECO:0000256" key="13">
    <source>
        <dbReference type="PIRSR" id="PIRSR617512-4"/>
    </source>
</evidence>
<keyword evidence="2 11" id="KW-0349">Heme</keyword>
<reference evidence="16 17" key="1">
    <citation type="submission" date="2019-06" db="EMBL/GenBank/DDBJ databases">
        <authorList>
            <person name="Lee I."/>
            <person name="Jang G.I."/>
            <person name="Hwang C.Y."/>
        </authorList>
    </citation>
    <scope>NUCLEOTIDE SEQUENCE [LARGE SCALE GENOMIC DNA]</scope>
    <source>
        <strain evidence="16 17">PAMC 28131</strain>
    </source>
</reference>
<dbReference type="Gene3D" id="2.140.10.10">
    <property type="entry name" value="Quinoprotein alcohol dehydrogenase-like superfamily"/>
    <property type="match status" value="1"/>
</dbReference>
<feature type="binding site" evidence="11">
    <location>
        <position position="91"/>
    </location>
    <ligand>
        <name>pyrroloquinoline quinone</name>
        <dbReference type="ChEBI" id="CHEBI:58442"/>
    </ligand>
</feature>
<feature type="binding site" evidence="11">
    <location>
        <position position="362"/>
    </location>
    <ligand>
        <name>pyrroloquinoline quinone</name>
        <dbReference type="ChEBI" id="CHEBI:58442"/>
    </ligand>
</feature>
<evidence type="ECO:0000256" key="10">
    <source>
        <dbReference type="PIRSR" id="PIRSR617512-1"/>
    </source>
</evidence>
<feature type="binding site" evidence="11">
    <location>
        <begin position="421"/>
        <end position="422"/>
    </location>
    <ligand>
        <name>pyrroloquinoline quinone</name>
        <dbReference type="ChEBI" id="CHEBI:58442"/>
    </ligand>
</feature>
<evidence type="ECO:0000256" key="8">
    <source>
        <dbReference type="ARBA" id="ARBA00023004"/>
    </source>
</evidence>
<dbReference type="InterPro" id="IPR002372">
    <property type="entry name" value="PQQ_rpt_dom"/>
</dbReference>
<feature type="disulfide bond" evidence="13">
    <location>
        <begin position="137"/>
        <end position="138"/>
    </location>
</feature>
<evidence type="ECO:0000313" key="16">
    <source>
        <dbReference type="EMBL" id="TPE61195.1"/>
    </source>
</evidence>
<evidence type="ECO:0000256" key="6">
    <source>
        <dbReference type="ARBA" id="ARBA00022891"/>
    </source>
</evidence>
<feature type="binding site" evidence="11">
    <location>
        <position position="143"/>
    </location>
    <ligand>
        <name>pyrroloquinoline quinone</name>
        <dbReference type="ChEBI" id="CHEBI:58442"/>
    </ligand>
</feature>
<keyword evidence="7 16" id="KW-0560">Oxidoreductase</keyword>
<feature type="domain" description="Cytochrome c" evidence="15">
    <location>
        <begin position="625"/>
        <end position="704"/>
    </location>
</feature>
<keyword evidence="3 12" id="KW-0479">Metal-binding</keyword>
<dbReference type="SMART" id="SM00564">
    <property type="entry name" value="PQQ"/>
    <property type="match status" value="5"/>
</dbReference>
<evidence type="ECO:0000256" key="11">
    <source>
        <dbReference type="PIRSR" id="PIRSR617512-2"/>
    </source>
</evidence>
<dbReference type="RefSeq" id="WP_140928253.1">
    <property type="nucleotide sequence ID" value="NZ_VFSU01000024.1"/>
</dbReference>
<feature type="chain" id="PRO_5021438527" evidence="14">
    <location>
        <begin position="25"/>
        <end position="710"/>
    </location>
</feature>
<feature type="signal peptide" evidence="14">
    <location>
        <begin position="1"/>
        <end position="24"/>
    </location>
</feature>
<gene>
    <name evidence="16" type="ORF">FJQ54_09910</name>
</gene>
<proteinExistence type="inferred from homology"/>
<dbReference type="InterPro" id="IPR017512">
    <property type="entry name" value="PQQ_MeOH/EtOH_DH"/>
</dbReference>
<feature type="binding site" description="covalent" evidence="11">
    <location>
        <position position="638"/>
    </location>
    <ligand>
        <name>heme c</name>
        <dbReference type="ChEBI" id="CHEBI:61717"/>
    </ligand>
</feature>
<keyword evidence="4 14" id="KW-0732">Signal</keyword>
<evidence type="ECO:0000256" key="4">
    <source>
        <dbReference type="ARBA" id="ARBA00022729"/>
    </source>
</evidence>
<comment type="cofactor">
    <cofactor evidence="11">
        <name>pyrroloquinoline quinone</name>
        <dbReference type="ChEBI" id="CHEBI:58442"/>
    </cofactor>
    <text evidence="11">Binds 1 PQQ group per subunit.</text>
</comment>
<dbReference type="NCBIfam" id="TIGR03075">
    <property type="entry name" value="PQQ_enz_alc_DH"/>
    <property type="match status" value="1"/>
</dbReference>
<feature type="binding site" description="axial binding residue" evidence="12">
    <location>
        <position position="681"/>
    </location>
    <ligand>
        <name>heme c</name>
        <dbReference type="ChEBI" id="CHEBI:61717"/>
    </ligand>
    <ligandPart>
        <name>Fe</name>
        <dbReference type="ChEBI" id="CHEBI:18248"/>
    </ligandPart>
</feature>
<dbReference type="Proteomes" id="UP000319897">
    <property type="component" value="Unassembled WGS sequence"/>
</dbReference>
<feature type="binding site" evidence="11">
    <location>
        <position position="187"/>
    </location>
    <ligand>
        <name>pyrroloquinoline quinone</name>
        <dbReference type="ChEBI" id="CHEBI:58442"/>
    </ligand>
</feature>
<feature type="binding site" evidence="12">
    <location>
        <position position="333"/>
    </location>
    <ligand>
        <name>Ca(2+)</name>
        <dbReference type="ChEBI" id="CHEBI:29108"/>
    </ligand>
</feature>
<comment type="cofactor">
    <cofactor evidence="12">
        <name>Ca(2+)</name>
        <dbReference type="ChEBI" id="CHEBI:29108"/>
    </cofactor>
    <text evidence="12">Binds 1 Ca(2+) ion per subunit.</text>
</comment>
<comment type="caution">
    <text evidence="16">The sequence shown here is derived from an EMBL/GenBank/DDBJ whole genome shotgun (WGS) entry which is preliminary data.</text>
</comment>
<dbReference type="Pfam" id="PF13442">
    <property type="entry name" value="Cytochrome_CBB3"/>
    <property type="match status" value="1"/>
</dbReference>
<dbReference type="EMBL" id="VFSU01000024">
    <property type="protein sequence ID" value="TPE61195.1"/>
    <property type="molecule type" value="Genomic_DNA"/>
</dbReference>
<feature type="binding site" evidence="11">
    <location>
        <position position="267"/>
    </location>
    <ligand>
        <name>pyrroloquinoline quinone</name>
        <dbReference type="ChEBI" id="CHEBI:58442"/>
    </ligand>
</feature>
<dbReference type="GO" id="GO:0005509">
    <property type="term" value="F:calcium ion binding"/>
    <property type="evidence" value="ECO:0007669"/>
    <property type="project" value="InterPro"/>
</dbReference>
<dbReference type="SUPFAM" id="SSF50998">
    <property type="entry name" value="Quinoprotein alcohol dehydrogenase-like"/>
    <property type="match status" value="1"/>
</dbReference>
<dbReference type="InterPro" id="IPR011047">
    <property type="entry name" value="Quinoprotein_ADH-like_sf"/>
</dbReference>
<dbReference type="InterPro" id="IPR036909">
    <property type="entry name" value="Cyt_c-like_dom_sf"/>
</dbReference>
<organism evidence="16 17">
    <name type="scientific">Sandaracinobacter neustonicus</name>
    <dbReference type="NCBI Taxonomy" id="1715348"/>
    <lineage>
        <taxon>Bacteria</taxon>
        <taxon>Pseudomonadati</taxon>
        <taxon>Pseudomonadota</taxon>
        <taxon>Alphaproteobacteria</taxon>
        <taxon>Sphingomonadales</taxon>
        <taxon>Sphingosinicellaceae</taxon>
        <taxon>Sandaracinobacter</taxon>
    </lineage>
</organism>
<evidence type="ECO:0000313" key="17">
    <source>
        <dbReference type="Proteomes" id="UP000319897"/>
    </source>
</evidence>
<evidence type="ECO:0000256" key="7">
    <source>
        <dbReference type="ARBA" id="ARBA00023002"/>
    </source>
</evidence>
<feature type="binding site" evidence="12">
    <location>
        <position position="205"/>
    </location>
    <ligand>
        <name>Ca(2+)</name>
        <dbReference type="ChEBI" id="CHEBI:29108"/>
    </ligand>
</feature>
<feature type="binding site" evidence="11">
    <location>
        <begin position="203"/>
        <end position="204"/>
    </location>
    <ligand>
        <name>pyrroloquinoline quinone</name>
        <dbReference type="ChEBI" id="CHEBI:58442"/>
    </ligand>
</feature>
<dbReference type="GO" id="GO:0009055">
    <property type="term" value="F:electron transfer activity"/>
    <property type="evidence" value="ECO:0007669"/>
    <property type="project" value="InterPro"/>
</dbReference>
<evidence type="ECO:0000256" key="2">
    <source>
        <dbReference type="ARBA" id="ARBA00022617"/>
    </source>
</evidence>
<keyword evidence="9 13" id="KW-1015">Disulfide bond</keyword>
<dbReference type="SUPFAM" id="SSF46626">
    <property type="entry name" value="Cytochrome c"/>
    <property type="match status" value="1"/>
</dbReference>
<evidence type="ECO:0000256" key="9">
    <source>
        <dbReference type="ARBA" id="ARBA00023157"/>
    </source>
</evidence>
<dbReference type="GO" id="GO:0020037">
    <property type="term" value="F:heme binding"/>
    <property type="evidence" value="ECO:0007669"/>
    <property type="project" value="InterPro"/>
</dbReference>
<keyword evidence="6 11" id="KW-0634">PQQ</keyword>
<feature type="active site" description="Proton acceptor" evidence="10">
    <location>
        <position position="333"/>
    </location>
</feature>
<accession>A0A501XL74</accession>
<dbReference type="InterPro" id="IPR018391">
    <property type="entry name" value="PQQ_b-propeller_rpt"/>
</dbReference>
<keyword evidence="17" id="KW-1185">Reference proteome</keyword>
<name>A0A501XL74_9SPHN</name>
<dbReference type="OrthoDB" id="9794322at2"/>
<feature type="binding site" description="covalent" evidence="11">
    <location>
        <position position="641"/>
    </location>
    <ligand>
        <name>heme c</name>
        <dbReference type="ChEBI" id="CHEBI:61717"/>
    </ligand>
</feature>
<comment type="similarity">
    <text evidence="1">Belongs to the bacterial PQQ dehydrogenase family.</text>
</comment>
<evidence type="ECO:0000256" key="1">
    <source>
        <dbReference type="ARBA" id="ARBA00008156"/>
    </source>
</evidence>
<comment type="cofactor">
    <cofactor evidence="11">
        <name>heme c</name>
        <dbReference type="ChEBI" id="CHEBI:61717"/>
    </cofactor>
    <text evidence="11">Binds 1 heme c group per subunit.</text>
</comment>
<evidence type="ECO:0000256" key="14">
    <source>
        <dbReference type="SAM" id="SignalP"/>
    </source>
</evidence>
<dbReference type="Pfam" id="PF01011">
    <property type="entry name" value="PQQ"/>
    <property type="match status" value="2"/>
</dbReference>
<dbReference type="PROSITE" id="PS51007">
    <property type="entry name" value="CYTC"/>
    <property type="match status" value="1"/>
</dbReference>
<dbReference type="InterPro" id="IPR009056">
    <property type="entry name" value="Cyt_c-like_dom"/>
</dbReference>
<dbReference type="Gene3D" id="1.10.760.10">
    <property type="entry name" value="Cytochrome c-like domain"/>
    <property type="match status" value="1"/>
</dbReference>
<dbReference type="CDD" id="cd10279">
    <property type="entry name" value="PQQ_ADH_II"/>
    <property type="match status" value="1"/>
</dbReference>
<keyword evidence="8 12" id="KW-0408">Iron</keyword>
<keyword evidence="5 12" id="KW-0106">Calcium</keyword>
<sequence length="710" mass="75905">MPIVTRSGVSALTVALLLFTAACGQQKPAAAPAAAGEDSLAAQGSAGAEWLSYGGTYDEQRHSRLTQINKDNLDQLGVAWTYEMRSGRGIETTPIVADGAMYATSSWSILHALDAKTGKELWVYDPGVDKAVGVDACCDVVNRGVAIKDGVIFLGVIDGRLEAIDAKTGKRIWSVQTVDRSKPYTVTGAPRVVGDKVLIGNGGAELGVRGYLSAYDVKTGKLVWRFYTVPNPKMQPDGAASDEVLARLGNATWGKTGRWTTDGGGGTVWDSIVYDEPNRQIIFGVGNASPWNAALRDPTSKGDNLFVSSIVAVDADTGKYKWHFQTTPRDNWDYTATQTIILANLPLGENGTPRRVVMQAPKNGFFYVLDAKTGQFISGNNFVPQNWTTGLDANGRPLETAEARPANGSSVLMPGPQGAHNWHPMAFNPDLNLAFIPAQELPQGYAPKAEADPHTKWNTGFKFEDGLPVDPVDPATMKAMRAAFKGRLIAWDPIKQAPRWSVELPTPSNGGVLSTASGLVFQGTVAGDLVGYDAANGKELWRRNLKGGIMAPPVSYEIDGEQYLAIASGWGGAYALAAGFLFDPAVQPLNGRVIVFKLGAKGEIPDHQGVPIDRKPQAAKFGDPAMLQRGLVAYSRNCMVCHGPMAISSGVLPDLRWSPLSGDADAWRDVVIDGSRREAGMVSFAKQLSPEDAEAIRAYVVLQAHGPAAK</sequence>
<dbReference type="EC" id="1.1.2.-" evidence="16"/>